<name>A0A0F9DPY7_9ZZZZ</name>
<dbReference type="SUPFAM" id="SSF49899">
    <property type="entry name" value="Concanavalin A-like lectins/glucanases"/>
    <property type="match status" value="1"/>
</dbReference>
<evidence type="ECO:0008006" key="2">
    <source>
        <dbReference type="Google" id="ProtNLM"/>
    </source>
</evidence>
<reference evidence="1" key="1">
    <citation type="journal article" date="2015" name="Nature">
        <title>Complex archaea that bridge the gap between prokaryotes and eukaryotes.</title>
        <authorList>
            <person name="Spang A."/>
            <person name="Saw J.H."/>
            <person name="Jorgensen S.L."/>
            <person name="Zaremba-Niedzwiedzka K."/>
            <person name="Martijn J."/>
            <person name="Lind A.E."/>
            <person name="van Eijk R."/>
            <person name="Schleper C."/>
            <person name="Guy L."/>
            <person name="Ettema T.J."/>
        </authorList>
    </citation>
    <scope>NUCLEOTIDE SEQUENCE</scope>
</reference>
<dbReference type="AlphaFoldDB" id="A0A0F9DPY7"/>
<dbReference type="Pfam" id="PF13385">
    <property type="entry name" value="Laminin_G_3"/>
    <property type="match status" value="1"/>
</dbReference>
<dbReference type="Gene3D" id="2.60.120.200">
    <property type="match status" value="1"/>
</dbReference>
<organism evidence="1">
    <name type="scientific">marine sediment metagenome</name>
    <dbReference type="NCBI Taxonomy" id="412755"/>
    <lineage>
        <taxon>unclassified sequences</taxon>
        <taxon>metagenomes</taxon>
        <taxon>ecological metagenomes</taxon>
    </lineage>
</organism>
<feature type="non-terminal residue" evidence="1">
    <location>
        <position position="1"/>
    </location>
</feature>
<sequence length="328" mass="35440">THSNTHVEKTRLTISKILADDGNYDFRILSYETINVNDYGLVAVGNEINGSIIYEDRVIGTHKERRETWKIITSVDLINNDILTIGIFTYVQKGDKVEWIPKMFGVVINEWATWTESLSVGLIAYWNFDTLESDTFIDVVGGVHNVTCSGTCINTTGILGGAVNITTSATAPFSSVNASALSGVDGDTISVNCWAKKDGGVTFAPIIDVNGSSGLNADRWIFWGSRGDNVPVWEGGLTGTQQPFDNNVTLSEWTMLTAILDGGSASFYMNGEANGTDTGSSWGATDGRIQFGFIDGANSYDGDIDECGVWNRTLTAGEITDLYNGGME</sequence>
<protein>
    <recommendedName>
        <fullName evidence="2">LamG-like jellyroll fold domain-containing protein</fullName>
    </recommendedName>
</protein>
<dbReference type="InterPro" id="IPR013320">
    <property type="entry name" value="ConA-like_dom_sf"/>
</dbReference>
<accession>A0A0F9DPY7</accession>
<evidence type="ECO:0000313" key="1">
    <source>
        <dbReference type="EMBL" id="KKL63868.1"/>
    </source>
</evidence>
<gene>
    <name evidence="1" type="ORF">LCGC14_2170810</name>
</gene>
<proteinExistence type="predicted"/>
<comment type="caution">
    <text evidence="1">The sequence shown here is derived from an EMBL/GenBank/DDBJ whole genome shotgun (WGS) entry which is preliminary data.</text>
</comment>
<dbReference type="EMBL" id="LAZR01028023">
    <property type="protein sequence ID" value="KKL63868.1"/>
    <property type="molecule type" value="Genomic_DNA"/>
</dbReference>